<keyword evidence="2" id="KW-0238">DNA-binding</keyword>
<dbReference type="PANTHER" id="PTHR42756:SF1">
    <property type="entry name" value="TRANSCRIPTIONAL REPRESSOR OF EMRAB OPERON"/>
    <property type="match status" value="1"/>
</dbReference>
<evidence type="ECO:0000313" key="6">
    <source>
        <dbReference type="Proteomes" id="UP000190626"/>
    </source>
</evidence>
<keyword evidence="6" id="KW-1185">Reference proteome</keyword>
<keyword evidence="3" id="KW-0804">Transcription</keyword>
<feature type="domain" description="HTH marR-type" evidence="4">
    <location>
        <begin position="9"/>
        <end position="140"/>
    </location>
</feature>
<dbReference type="InterPro" id="IPR036390">
    <property type="entry name" value="WH_DNA-bd_sf"/>
</dbReference>
<dbReference type="Gene3D" id="1.10.10.10">
    <property type="entry name" value="Winged helix-like DNA-binding domain superfamily/Winged helix DNA-binding domain"/>
    <property type="match status" value="1"/>
</dbReference>
<dbReference type="STRING" id="1469647.BC351_15690"/>
<accession>A0A1V4HS52</accession>
<protein>
    <recommendedName>
        <fullName evidence="4">HTH marR-type domain-containing protein</fullName>
    </recommendedName>
</protein>
<dbReference type="InterPro" id="IPR000835">
    <property type="entry name" value="HTH_MarR-typ"/>
</dbReference>
<dbReference type="InterPro" id="IPR036388">
    <property type="entry name" value="WH-like_DNA-bd_sf"/>
</dbReference>
<dbReference type="Proteomes" id="UP000190626">
    <property type="component" value="Unassembled WGS sequence"/>
</dbReference>
<dbReference type="SUPFAM" id="SSF46785">
    <property type="entry name" value="Winged helix' DNA-binding domain"/>
    <property type="match status" value="1"/>
</dbReference>
<name>A0A1V4HS52_9BACL</name>
<sequence length="142" mass="16314">MEDDLLAYTDRFRTTLETTHRKISLAVLSKLDTELTRPQLFLLFMIAKEGMPKQSHLAEKMGVKPSAITVMIDRLVQSGHVIRKHHETDRRIVLVEVTDTGKAIIKMTENVQRDVIARGLSQLSPEDRHVLVNAFEKLNTYY</sequence>
<dbReference type="EMBL" id="MBTG01000002">
    <property type="protein sequence ID" value="OPH61372.1"/>
    <property type="molecule type" value="Genomic_DNA"/>
</dbReference>
<dbReference type="GO" id="GO:0003677">
    <property type="term" value="F:DNA binding"/>
    <property type="evidence" value="ECO:0007669"/>
    <property type="project" value="UniProtKB-KW"/>
</dbReference>
<evidence type="ECO:0000256" key="3">
    <source>
        <dbReference type="ARBA" id="ARBA00023163"/>
    </source>
</evidence>
<evidence type="ECO:0000313" key="5">
    <source>
        <dbReference type="EMBL" id="OPH61372.1"/>
    </source>
</evidence>
<gene>
    <name evidence="5" type="ORF">BC351_15690</name>
</gene>
<dbReference type="OrthoDB" id="327696at2"/>
<keyword evidence="1" id="KW-0805">Transcription regulation</keyword>
<dbReference type="PANTHER" id="PTHR42756">
    <property type="entry name" value="TRANSCRIPTIONAL REGULATOR, MARR"/>
    <property type="match status" value="1"/>
</dbReference>
<dbReference type="Pfam" id="PF01047">
    <property type="entry name" value="MarR"/>
    <property type="match status" value="1"/>
</dbReference>
<evidence type="ECO:0000256" key="1">
    <source>
        <dbReference type="ARBA" id="ARBA00023015"/>
    </source>
</evidence>
<evidence type="ECO:0000256" key="2">
    <source>
        <dbReference type="ARBA" id="ARBA00023125"/>
    </source>
</evidence>
<dbReference type="PRINTS" id="PR00598">
    <property type="entry name" value="HTHMARR"/>
</dbReference>
<proteinExistence type="predicted"/>
<dbReference type="SMART" id="SM00347">
    <property type="entry name" value="HTH_MARR"/>
    <property type="match status" value="1"/>
</dbReference>
<comment type="caution">
    <text evidence="5">The sequence shown here is derived from an EMBL/GenBank/DDBJ whole genome shotgun (WGS) entry which is preliminary data.</text>
</comment>
<dbReference type="PROSITE" id="PS50995">
    <property type="entry name" value="HTH_MARR_2"/>
    <property type="match status" value="1"/>
</dbReference>
<dbReference type="RefSeq" id="WP_079409383.1">
    <property type="nucleotide sequence ID" value="NZ_MBTG01000002.1"/>
</dbReference>
<dbReference type="GO" id="GO:0003700">
    <property type="term" value="F:DNA-binding transcription factor activity"/>
    <property type="evidence" value="ECO:0007669"/>
    <property type="project" value="InterPro"/>
</dbReference>
<organism evidence="5 6">
    <name type="scientific">Paenibacillus ferrarius</name>
    <dbReference type="NCBI Taxonomy" id="1469647"/>
    <lineage>
        <taxon>Bacteria</taxon>
        <taxon>Bacillati</taxon>
        <taxon>Bacillota</taxon>
        <taxon>Bacilli</taxon>
        <taxon>Bacillales</taxon>
        <taxon>Paenibacillaceae</taxon>
        <taxon>Paenibacillus</taxon>
    </lineage>
</organism>
<reference evidence="6" key="1">
    <citation type="submission" date="2016-07" db="EMBL/GenBank/DDBJ databases">
        <authorList>
            <person name="Florea S."/>
            <person name="Webb J.S."/>
            <person name="Jaromczyk J."/>
            <person name="Schardl C.L."/>
        </authorList>
    </citation>
    <scope>NUCLEOTIDE SEQUENCE [LARGE SCALE GENOMIC DNA]</scope>
    <source>
        <strain evidence="6">CY1</strain>
    </source>
</reference>
<evidence type="ECO:0000259" key="4">
    <source>
        <dbReference type="PROSITE" id="PS50995"/>
    </source>
</evidence>
<dbReference type="AlphaFoldDB" id="A0A1V4HS52"/>